<evidence type="ECO:0000259" key="6">
    <source>
        <dbReference type="PROSITE" id="PS50103"/>
    </source>
</evidence>
<name>A0A4C1YMJ1_EUMVA</name>
<evidence type="ECO:0000256" key="3">
    <source>
        <dbReference type="ARBA" id="ARBA00022771"/>
    </source>
</evidence>
<evidence type="ECO:0000313" key="7">
    <source>
        <dbReference type="EMBL" id="GBP75587.1"/>
    </source>
</evidence>
<dbReference type="GO" id="GO:0005654">
    <property type="term" value="C:nucleoplasm"/>
    <property type="evidence" value="ECO:0007669"/>
    <property type="project" value="TreeGrafter"/>
</dbReference>
<dbReference type="InterPro" id="IPR000571">
    <property type="entry name" value="Znf_CCCH"/>
</dbReference>
<comment type="caution">
    <text evidence="7">The sequence shown here is derived from an EMBL/GenBank/DDBJ whole genome shotgun (WGS) entry which is preliminary data.</text>
</comment>
<gene>
    <name evidence="7" type="primary">mbl</name>
    <name evidence="7" type="ORF">EVAR_43493_1</name>
</gene>
<dbReference type="EMBL" id="BGZK01001254">
    <property type="protein sequence ID" value="GBP75587.1"/>
    <property type="molecule type" value="Genomic_DNA"/>
</dbReference>
<keyword evidence="1 5" id="KW-0479">Metal-binding</keyword>
<dbReference type="Proteomes" id="UP000299102">
    <property type="component" value="Unassembled WGS sequence"/>
</dbReference>
<sequence>MATMVNMNSLLNGKDSRWLQLEVCREFQRNKCSRVDTECKFAHPPANVEVQNGRVTACYDSIKHVTEHPYRDAVTRAEQHVEADPSRIRAGGSSRRERCYFPVAPVCRRATPSSLASRHFVADLNLKAGFHVTSPRLPSPPPALLYEQRHRANIMSRTMTRWRVSDLVEDAIADHASVLNTTYPMVSAFYTPCTRTPVISVAVLHDNASAADNDKMQFAVVCTAASSRARPLCAAVPPAKS</sequence>
<dbReference type="OrthoDB" id="6285980at2759"/>
<dbReference type="GO" id="GO:0008270">
    <property type="term" value="F:zinc ion binding"/>
    <property type="evidence" value="ECO:0007669"/>
    <property type="project" value="UniProtKB-KW"/>
</dbReference>
<organism evidence="7 8">
    <name type="scientific">Eumeta variegata</name>
    <name type="common">Bagworm moth</name>
    <name type="synonym">Eumeta japonica</name>
    <dbReference type="NCBI Taxonomy" id="151549"/>
    <lineage>
        <taxon>Eukaryota</taxon>
        <taxon>Metazoa</taxon>
        <taxon>Ecdysozoa</taxon>
        <taxon>Arthropoda</taxon>
        <taxon>Hexapoda</taxon>
        <taxon>Insecta</taxon>
        <taxon>Pterygota</taxon>
        <taxon>Neoptera</taxon>
        <taxon>Endopterygota</taxon>
        <taxon>Lepidoptera</taxon>
        <taxon>Glossata</taxon>
        <taxon>Ditrysia</taxon>
        <taxon>Tineoidea</taxon>
        <taxon>Psychidae</taxon>
        <taxon>Oiketicinae</taxon>
        <taxon>Eumeta</taxon>
    </lineage>
</organism>
<evidence type="ECO:0000256" key="2">
    <source>
        <dbReference type="ARBA" id="ARBA00022737"/>
    </source>
</evidence>
<dbReference type="GO" id="GO:0005737">
    <property type="term" value="C:cytoplasm"/>
    <property type="evidence" value="ECO:0007669"/>
    <property type="project" value="TreeGrafter"/>
</dbReference>
<keyword evidence="3 5" id="KW-0863">Zinc-finger</keyword>
<evidence type="ECO:0000256" key="1">
    <source>
        <dbReference type="ARBA" id="ARBA00022723"/>
    </source>
</evidence>
<dbReference type="PANTHER" id="PTHR12675:SF12">
    <property type="entry name" value="PROTEIN MUSCLEBLIND"/>
    <property type="match status" value="1"/>
</dbReference>
<reference evidence="7 8" key="1">
    <citation type="journal article" date="2019" name="Commun. Biol.">
        <title>The bagworm genome reveals a unique fibroin gene that provides high tensile strength.</title>
        <authorList>
            <person name="Kono N."/>
            <person name="Nakamura H."/>
            <person name="Ohtoshi R."/>
            <person name="Tomita M."/>
            <person name="Numata K."/>
            <person name="Arakawa K."/>
        </authorList>
    </citation>
    <scope>NUCLEOTIDE SEQUENCE [LARGE SCALE GENOMIC DNA]</scope>
</reference>
<feature type="domain" description="C3H1-type" evidence="6">
    <location>
        <begin position="18"/>
        <end position="46"/>
    </location>
</feature>
<dbReference type="GO" id="GO:0003723">
    <property type="term" value="F:RNA binding"/>
    <property type="evidence" value="ECO:0007669"/>
    <property type="project" value="TreeGrafter"/>
</dbReference>
<protein>
    <submittedName>
        <fullName evidence="7">Protein muscleblind</fullName>
    </submittedName>
</protein>
<accession>A0A4C1YMJ1</accession>
<keyword evidence="2" id="KW-0677">Repeat</keyword>
<keyword evidence="8" id="KW-1185">Reference proteome</keyword>
<evidence type="ECO:0000256" key="4">
    <source>
        <dbReference type="ARBA" id="ARBA00022833"/>
    </source>
</evidence>
<dbReference type="PANTHER" id="PTHR12675">
    <property type="entry name" value="MUSCLEBLIND-LIKE PROTEIN"/>
    <property type="match status" value="1"/>
</dbReference>
<dbReference type="PROSITE" id="PS50103">
    <property type="entry name" value="ZF_C3H1"/>
    <property type="match status" value="1"/>
</dbReference>
<dbReference type="STRING" id="151549.A0A4C1YMJ1"/>
<dbReference type="AlphaFoldDB" id="A0A4C1YMJ1"/>
<dbReference type="GO" id="GO:0043484">
    <property type="term" value="P:regulation of RNA splicing"/>
    <property type="evidence" value="ECO:0007669"/>
    <property type="project" value="TreeGrafter"/>
</dbReference>
<evidence type="ECO:0000256" key="5">
    <source>
        <dbReference type="PROSITE-ProRule" id="PRU00723"/>
    </source>
</evidence>
<evidence type="ECO:0000313" key="8">
    <source>
        <dbReference type="Proteomes" id="UP000299102"/>
    </source>
</evidence>
<dbReference type="Gene3D" id="3.30.1370.210">
    <property type="match status" value="1"/>
</dbReference>
<keyword evidence="4 5" id="KW-0862">Zinc</keyword>
<feature type="zinc finger region" description="C3H1-type" evidence="5">
    <location>
        <begin position="18"/>
        <end position="46"/>
    </location>
</feature>
<proteinExistence type="predicted"/>